<feature type="compositionally biased region" description="Basic and acidic residues" evidence="1">
    <location>
        <begin position="42"/>
        <end position="52"/>
    </location>
</feature>
<name>A0A9W8HRF3_9FUNG</name>
<keyword evidence="3" id="KW-1185">Reference proteome</keyword>
<proteinExistence type="predicted"/>
<dbReference type="AlphaFoldDB" id="A0A9W8HRF3"/>
<feature type="non-terminal residue" evidence="2">
    <location>
        <position position="247"/>
    </location>
</feature>
<dbReference type="EMBL" id="JANBUO010002425">
    <property type="protein sequence ID" value="KAJ2794740.1"/>
    <property type="molecule type" value="Genomic_DNA"/>
</dbReference>
<dbReference type="Proteomes" id="UP001140094">
    <property type="component" value="Unassembled WGS sequence"/>
</dbReference>
<evidence type="ECO:0000313" key="2">
    <source>
        <dbReference type="EMBL" id="KAJ2794740.1"/>
    </source>
</evidence>
<gene>
    <name evidence="2" type="ORF">H4R20_006126</name>
</gene>
<feature type="compositionally biased region" description="Basic and acidic residues" evidence="1">
    <location>
        <begin position="127"/>
        <end position="148"/>
    </location>
</feature>
<reference evidence="2" key="1">
    <citation type="submission" date="2022-07" db="EMBL/GenBank/DDBJ databases">
        <title>Phylogenomic reconstructions and comparative analyses of Kickxellomycotina fungi.</title>
        <authorList>
            <person name="Reynolds N.K."/>
            <person name="Stajich J.E."/>
            <person name="Barry K."/>
            <person name="Grigoriev I.V."/>
            <person name="Crous P."/>
            <person name="Smith M.E."/>
        </authorList>
    </citation>
    <scope>NUCLEOTIDE SEQUENCE</scope>
    <source>
        <strain evidence="2">NRRL 1565</strain>
    </source>
</reference>
<evidence type="ECO:0000313" key="3">
    <source>
        <dbReference type="Proteomes" id="UP001140094"/>
    </source>
</evidence>
<dbReference type="OrthoDB" id="269822at2759"/>
<feature type="region of interest" description="Disordered" evidence="1">
    <location>
        <begin position="122"/>
        <end position="151"/>
    </location>
</feature>
<protein>
    <submittedName>
        <fullName evidence="2">Uncharacterized protein</fullName>
    </submittedName>
</protein>
<feature type="compositionally biased region" description="Basic and acidic residues" evidence="1">
    <location>
        <begin position="1"/>
        <end position="14"/>
    </location>
</feature>
<sequence>MTARRQEQLEDGQRRVIRRHCSHGSLRSNSSSSASSSTVRMADTRNADESPTEIDHDAATCLSCTRRNVISVFPRFRKVSNRLLTSLSRSSQPKAPAGCPVESGLKATGGACHAAAAATADTAAGTEADRAPKHSSSGRKDTHARDPPIRVYPTHPTMAALCLGLQRDSQCTCSSSSIRDGVSRGAGPGDRCPHHSIIPLPAIPERLAKGCPLLKTTSRGVHYRDFRLDIAQQRITWNSRKKKKLAH</sequence>
<comment type="caution">
    <text evidence="2">The sequence shown here is derived from an EMBL/GenBank/DDBJ whole genome shotgun (WGS) entry which is preliminary data.</text>
</comment>
<feature type="compositionally biased region" description="Low complexity" evidence="1">
    <location>
        <begin position="23"/>
        <end position="37"/>
    </location>
</feature>
<evidence type="ECO:0000256" key="1">
    <source>
        <dbReference type="SAM" id="MobiDB-lite"/>
    </source>
</evidence>
<organism evidence="2 3">
    <name type="scientific">Coemansia guatemalensis</name>
    <dbReference type="NCBI Taxonomy" id="2761395"/>
    <lineage>
        <taxon>Eukaryota</taxon>
        <taxon>Fungi</taxon>
        <taxon>Fungi incertae sedis</taxon>
        <taxon>Zoopagomycota</taxon>
        <taxon>Kickxellomycotina</taxon>
        <taxon>Kickxellomycetes</taxon>
        <taxon>Kickxellales</taxon>
        <taxon>Kickxellaceae</taxon>
        <taxon>Coemansia</taxon>
    </lineage>
</organism>
<feature type="region of interest" description="Disordered" evidence="1">
    <location>
        <begin position="1"/>
        <end position="52"/>
    </location>
</feature>
<accession>A0A9W8HRF3</accession>